<sequence>MTAATTTEATSTEATTTEAMTTEATTTTTTAPSESCVNNERSPVPSDKVCNKHGIYDGTSMDFLGSPSGATTMESCRQACHDASGCSYFAITPGGSCYIYGGTIESVIDQLTIYVWYDMDCFCDLDGPAVTTTTGATTTEATTTETTTTSVF</sequence>
<evidence type="ECO:0000259" key="2">
    <source>
        <dbReference type="PROSITE" id="PS50948"/>
    </source>
</evidence>
<dbReference type="AlphaFoldDB" id="A0A8H4TIJ2"/>
<dbReference type="EMBL" id="JABFAI010000052">
    <property type="protein sequence ID" value="KAF4958449.1"/>
    <property type="molecule type" value="Genomic_DNA"/>
</dbReference>
<gene>
    <name evidence="3" type="ORF">FGADI_2371</name>
</gene>
<dbReference type="InterPro" id="IPR003609">
    <property type="entry name" value="Pan_app"/>
</dbReference>
<reference evidence="3" key="2">
    <citation type="submission" date="2020-05" db="EMBL/GenBank/DDBJ databases">
        <authorList>
            <person name="Kim H.-S."/>
            <person name="Proctor R.H."/>
            <person name="Brown D.W."/>
        </authorList>
    </citation>
    <scope>NUCLEOTIDE SEQUENCE</scope>
    <source>
        <strain evidence="3">NRRL 45417</strain>
    </source>
</reference>
<feature type="region of interest" description="Disordered" evidence="1">
    <location>
        <begin position="1"/>
        <end position="43"/>
    </location>
</feature>
<proteinExistence type="predicted"/>
<feature type="domain" description="Apple" evidence="2">
    <location>
        <begin position="50"/>
        <end position="121"/>
    </location>
</feature>
<name>A0A8H4TIJ2_9HYPO</name>
<evidence type="ECO:0000313" key="4">
    <source>
        <dbReference type="Proteomes" id="UP000604273"/>
    </source>
</evidence>
<protein>
    <recommendedName>
        <fullName evidence="2">Apple domain-containing protein</fullName>
    </recommendedName>
</protein>
<dbReference type="OrthoDB" id="5102873at2759"/>
<evidence type="ECO:0000256" key="1">
    <source>
        <dbReference type="SAM" id="MobiDB-lite"/>
    </source>
</evidence>
<reference evidence="3" key="1">
    <citation type="journal article" date="2020" name="BMC Genomics">
        <title>Correction to: Identification and distribution of gene clusters required for synthesis of sphingolipid metabolism inhibitors in diverse species of the filamentous fungus Fusarium.</title>
        <authorList>
            <person name="Kim H.S."/>
            <person name="Lohmar J.M."/>
            <person name="Busman M."/>
            <person name="Brown D.W."/>
            <person name="Naumann T.A."/>
            <person name="Divon H.H."/>
            <person name="Lysoe E."/>
            <person name="Uhlig S."/>
            <person name="Proctor R.H."/>
        </authorList>
    </citation>
    <scope>NUCLEOTIDE SEQUENCE</scope>
    <source>
        <strain evidence="3">NRRL 45417</strain>
    </source>
</reference>
<keyword evidence="4" id="KW-1185">Reference proteome</keyword>
<comment type="caution">
    <text evidence="3">The sequence shown here is derived from an EMBL/GenBank/DDBJ whole genome shotgun (WGS) entry which is preliminary data.</text>
</comment>
<dbReference type="PROSITE" id="PS50948">
    <property type="entry name" value="PAN"/>
    <property type="match status" value="1"/>
</dbReference>
<feature type="compositionally biased region" description="Low complexity" evidence="1">
    <location>
        <begin position="1"/>
        <end position="31"/>
    </location>
</feature>
<dbReference type="Proteomes" id="UP000604273">
    <property type="component" value="Unassembled WGS sequence"/>
</dbReference>
<evidence type="ECO:0000313" key="3">
    <source>
        <dbReference type="EMBL" id="KAF4958449.1"/>
    </source>
</evidence>
<accession>A0A8H4TIJ2</accession>
<organism evidence="3 4">
    <name type="scientific">Fusarium gaditjirri</name>
    <dbReference type="NCBI Taxonomy" id="282569"/>
    <lineage>
        <taxon>Eukaryota</taxon>
        <taxon>Fungi</taxon>
        <taxon>Dikarya</taxon>
        <taxon>Ascomycota</taxon>
        <taxon>Pezizomycotina</taxon>
        <taxon>Sordariomycetes</taxon>
        <taxon>Hypocreomycetidae</taxon>
        <taxon>Hypocreales</taxon>
        <taxon>Nectriaceae</taxon>
        <taxon>Fusarium</taxon>
        <taxon>Fusarium nisikadoi species complex</taxon>
    </lineage>
</organism>
<feature type="compositionally biased region" description="Polar residues" evidence="1">
    <location>
        <begin position="32"/>
        <end position="41"/>
    </location>
</feature>